<gene>
    <name evidence="3" type="ORF">mMyoMyo1_010514</name>
</gene>
<comment type="caution">
    <text evidence="3">The sequence shown here is derived from an EMBL/GenBank/DDBJ whole genome shotgun (WGS) entry which is preliminary data.</text>
</comment>
<keyword evidence="2" id="KW-0812">Transmembrane</keyword>
<name>A0A7J7Z4Q3_MYOMY</name>
<dbReference type="EMBL" id="JABWUV010000003">
    <property type="protein sequence ID" value="KAF6369109.1"/>
    <property type="molecule type" value="Genomic_DNA"/>
</dbReference>
<keyword evidence="2" id="KW-1133">Transmembrane helix</keyword>
<keyword evidence="4" id="KW-1185">Reference proteome</keyword>
<evidence type="ECO:0000256" key="2">
    <source>
        <dbReference type="SAM" id="Phobius"/>
    </source>
</evidence>
<reference evidence="3 4" key="1">
    <citation type="journal article" date="2020" name="Nature">
        <title>Six reference-quality genomes reveal evolution of bat adaptations.</title>
        <authorList>
            <person name="Jebb D."/>
            <person name="Huang Z."/>
            <person name="Pippel M."/>
            <person name="Hughes G.M."/>
            <person name="Lavrichenko K."/>
            <person name="Devanna P."/>
            <person name="Winkler S."/>
            <person name="Jermiin L.S."/>
            <person name="Skirmuntt E.C."/>
            <person name="Katzourakis A."/>
            <person name="Burkitt-Gray L."/>
            <person name="Ray D.A."/>
            <person name="Sullivan K.A.M."/>
            <person name="Roscito J.G."/>
            <person name="Kirilenko B.M."/>
            <person name="Davalos L.M."/>
            <person name="Corthals A.P."/>
            <person name="Power M.L."/>
            <person name="Jones G."/>
            <person name="Ransome R.D."/>
            <person name="Dechmann D.K.N."/>
            <person name="Locatelli A.G."/>
            <person name="Puechmaille S.J."/>
            <person name="Fedrigo O."/>
            <person name="Jarvis E.D."/>
            <person name="Hiller M."/>
            <person name="Vernes S.C."/>
            <person name="Myers E.W."/>
            <person name="Teeling E.C."/>
        </authorList>
    </citation>
    <scope>NUCLEOTIDE SEQUENCE [LARGE SCALE GENOMIC DNA]</scope>
    <source>
        <strain evidence="3">MMyoMyo1</strain>
        <tissue evidence="3">Flight muscle</tissue>
    </source>
</reference>
<keyword evidence="2" id="KW-0472">Membrane</keyword>
<protein>
    <submittedName>
        <fullName evidence="3">Uncharacterized protein</fullName>
    </submittedName>
</protein>
<organism evidence="3 4">
    <name type="scientific">Myotis myotis</name>
    <name type="common">Greater mouse-eared bat</name>
    <name type="synonym">Vespertilio myotis</name>
    <dbReference type="NCBI Taxonomy" id="51298"/>
    <lineage>
        <taxon>Eukaryota</taxon>
        <taxon>Metazoa</taxon>
        <taxon>Chordata</taxon>
        <taxon>Craniata</taxon>
        <taxon>Vertebrata</taxon>
        <taxon>Euteleostomi</taxon>
        <taxon>Mammalia</taxon>
        <taxon>Eutheria</taxon>
        <taxon>Laurasiatheria</taxon>
        <taxon>Chiroptera</taxon>
        <taxon>Yangochiroptera</taxon>
        <taxon>Vespertilionidae</taxon>
        <taxon>Myotis</taxon>
    </lineage>
</organism>
<dbReference type="Proteomes" id="UP000527355">
    <property type="component" value="Unassembled WGS sequence"/>
</dbReference>
<evidence type="ECO:0000313" key="4">
    <source>
        <dbReference type="Proteomes" id="UP000527355"/>
    </source>
</evidence>
<feature type="region of interest" description="Disordered" evidence="1">
    <location>
        <begin position="92"/>
        <end position="139"/>
    </location>
</feature>
<accession>A0A7J7Z4Q3</accession>
<proteinExistence type="predicted"/>
<dbReference type="AlphaFoldDB" id="A0A7J7Z4Q3"/>
<evidence type="ECO:0000256" key="1">
    <source>
        <dbReference type="SAM" id="MobiDB-lite"/>
    </source>
</evidence>
<evidence type="ECO:0000313" key="3">
    <source>
        <dbReference type="EMBL" id="KAF6369109.1"/>
    </source>
</evidence>
<sequence>MKILEAQCTKFVHGGGGTLSQACALSQSGSTQGMSKYIFKKITLYLIFLLTSPFKLPSLLYSVSSFYLTTRGPVHEICARGRGVPSARCAPSVTFLDPGRSRPRRGPTGSGWPGSRGHLSRGHRPFGAGMRASGCGARTSTGVRTCTPVGCSHGDLRETPSPASGFHTRSPDPALRHTCTLPRPKLPGICTRRPDPSSLAPACARQPGGSFPGIRARRPDPGSPAPRCTAPPRPQLPCALKLLLRPCLPRTCAHMPARWEFPLCRHGDTGEAPAPLLAPQCPHAPPRPQLPGACVCKLTHLCQVNLHSHSSLACGRQEGTVNLHVSLLYRLQAQCMKFVYGGGSLSPACTLSNLGSLLQSPKLLVYLPA</sequence>
<feature type="region of interest" description="Disordered" evidence="1">
    <location>
        <begin position="197"/>
        <end position="229"/>
    </location>
</feature>
<dbReference type="PROSITE" id="PS51257">
    <property type="entry name" value="PROKAR_LIPOPROTEIN"/>
    <property type="match status" value="1"/>
</dbReference>
<feature type="transmembrane region" description="Helical" evidence="2">
    <location>
        <begin position="44"/>
        <end position="68"/>
    </location>
</feature>